<gene>
    <name evidence="1" type="ORF">EAH88_09170</name>
</gene>
<dbReference type="Pfam" id="PF04343">
    <property type="entry name" value="DUF488"/>
    <property type="match status" value="1"/>
</dbReference>
<dbReference type="Proteomes" id="UP000319486">
    <property type="component" value="Unassembled WGS sequence"/>
</dbReference>
<proteinExistence type="predicted"/>
<dbReference type="InterPro" id="IPR007438">
    <property type="entry name" value="DUF488"/>
</dbReference>
<evidence type="ECO:0000313" key="2">
    <source>
        <dbReference type="Proteomes" id="UP000319486"/>
    </source>
</evidence>
<protein>
    <submittedName>
        <fullName evidence="1">DUF488 domain-containing protein</fullName>
    </submittedName>
</protein>
<evidence type="ECO:0000313" key="1">
    <source>
        <dbReference type="EMBL" id="TPG09823.1"/>
    </source>
</evidence>
<organism evidence="1 2">
    <name type="scientific">Rhodanobacter glycinis</name>
    <dbReference type="NCBI Taxonomy" id="582702"/>
    <lineage>
        <taxon>Bacteria</taxon>
        <taxon>Pseudomonadati</taxon>
        <taxon>Pseudomonadota</taxon>
        <taxon>Gammaproteobacteria</taxon>
        <taxon>Lysobacterales</taxon>
        <taxon>Rhodanobacteraceae</taxon>
        <taxon>Rhodanobacter</taxon>
    </lineage>
</organism>
<comment type="caution">
    <text evidence="1">The sequence shown here is derived from an EMBL/GenBank/DDBJ whole genome shotgun (WGS) entry which is preliminary data.</text>
</comment>
<accession>A0A502CAE7</accession>
<dbReference type="PIRSF" id="PIRSF024492">
    <property type="entry name" value="UCP024492"/>
    <property type="match status" value="1"/>
</dbReference>
<keyword evidence="2" id="KW-1185">Reference proteome</keyword>
<dbReference type="PANTHER" id="PTHR39337:SF1">
    <property type="entry name" value="BLR5642 PROTEIN"/>
    <property type="match status" value="1"/>
</dbReference>
<sequence>MPSGNTAAGARTIWTIGHSTRTLEAFLGLLDEYRIESIADVRRFPGSRRYPHFASEALADTLPAHGVAYQWLPELGGRRKVQPDSPNTAWRNASFQGYADHLASPEFAAGLEKLLRLASARRTALMCAEVVWWRCHRSLIADVLKLRGIEVIHIVDATHTTVHPYTSPARIVDGRLSYALPQGDLL</sequence>
<dbReference type="PANTHER" id="PTHR39337">
    <property type="entry name" value="BLR5642 PROTEIN"/>
    <property type="match status" value="1"/>
</dbReference>
<name>A0A502CAE7_9GAMM</name>
<reference evidence="1 2" key="1">
    <citation type="journal article" date="2019" name="Environ. Microbiol.">
        <title>Species interactions and distinct microbial communities in high Arctic permafrost affected cryosols are associated with the CH4 and CO2 gas fluxes.</title>
        <authorList>
            <person name="Altshuler I."/>
            <person name="Hamel J."/>
            <person name="Turney S."/>
            <person name="Magnuson E."/>
            <person name="Levesque R."/>
            <person name="Greer C."/>
            <person name="Whyte L.G."/>
        </authorList>
    </citation>
    <scope>NUCLEOTIDE SEQUENCE [LARGE SCALE GENOMIC DNA]</scope>
    <source>
        <strain evidence="1 2">S13Y</strain>
    </source>
</reference>
<dbReference type="AlphaFoldDB" id="A0A502CAE7"/>
<dbReference type="EMBL" id="RCZO01000004">
    <property type="protein sequence ID" value="TPG09823.1"/>
    <property type="molecule type" value="Genomic_DNA"/>
</dbReference>
<dbReference type="RefSeq" id="WP_140651742.1">
    <property type="nucleotide sequence ID" value="NZ_RCZO01000004.1"/>
</dbReference>
<dbReference type="InterPro" id="IPR014519">
    <property type="entry name" value="UCP024492"/>
</dbReference>